<accession>A0A1R3L217</accession>
<organism evidence="2 3">
    <name type="scientific">Corchorus olitorius</name>
    <dbReference type="NCBI Taxonomy" id="93759"/>
    <lineage>
        <taxon>Eukaryota</taxon>
        <taxon>Viridiplantae</taxon>
        <taxon>Streptophyta</taxon>
        <taxon>Embryophyta</taxon>
        <taxon>Tracheophyta</taxon>
        <taxon>Spermatophyta</taxon>
        <taxon>Magnoliopsida</taxon>
        <taxon>eudicotyledons</taxon>
        <taxon>Gunneridae</taxon>
        <taxon>Pentapetalae</taxon>
        <taxon>rosids</taxon>
        <taxon>malvids</taxon>
        <taxon>Malvales</taxon>
        <taxon>Malvaceae</taxon>
        <taxon>Grewioideae</taxon>
        <taxon>Apeibeae</taxon>
        <taxon>Corchorus</taxon>
    </lineage>
</organism>
<evidence type="ECO:0000313" key="3">
    <source>
        <dbReference type="Proteomes" id="UP000187203"/>
    </source>
</evidence>
<protein>
    <submittedName>
        <fullName evidence="2">mRNA cap guanine-N7 methyltransferase</fullName>
    </submittedName>
</protein>
<gene>
    <name evidence="2" type="ORF">COLO4_01791</name>
</gene>
<sequence>MPSPGVVVLSRLGHQVGAGILFRFELVETLEGLAGGVIEVRGDRDLDFGEQVAGALGGLDATPLDAQHAPRRSARGDTQPHRVAAEGGDLDGRAESRLGEGHGDRQPQVEAVTGEHR</sequence>
<evidence type="ECO:0000313" key="2">
    <source>
        <dbReference type="EMBL" id="OMP13381.1"/>
    </source>
</evidence>
<keyword evidence="3" id="KW-1185">Reference proteome</keyword>
<dbReference type="GO" id="GO:0032259">
    <property type="term" value="P:methylation"/>
    <property type="evidence" value="ECO:0007669"/>
    <property type="project" value="UniProtKB-KW"/>
</dbReference>
<evidence type="ECO:0000256" key="1">
    <source>
        <dbReference type="SAM" id="MobiDB-lite"/>
    </source>
</evidence>
<feature type="non-terminal residue" evidence="2">
    <location>
        <position position="117"/>
    </location>
</feature>
<feature type="compositionally biased region" description="Basic and acidic residues" evidence="1">
    <location>
        <begin position="74"/>
        <end position="117"/>
    </location>
</feature>
<reference evidence="3" key="1">
    <citation type="submission" date="2013-09" db="EMBL/GenBank/DDBJ databases">
        <title>Corchorus olitorius genome sequencing.</title>
        <authorList>
            <person name="Alam M."/>
            <person name="Haque M.S."/>
            <person name="Islam M.S."/>
            <person name="Emdad E.M."/>
            <person name="Islam M.M."/>
            <person name="Ahmed B."/>
            <person name="Halim A."/>
            <person name="Hossen Q.M.M."/>
            <person name="Hossain M.Z."/>
            <person name="Ahmed R."/>
            <person name="Khan M.M."/>
            <person name="Islam R."/>
            <person name="Rashid M.M."/>
            <person name="Khan S.A."/>
            <person name="Rahman M.S."/>
            <person name="Alam M."/>
            <person name="Yahiya A.S."/>
            <person name="Khan M.S."/>
            <person name="Azam M.S."/>
            <person name="Haque T."/>
            <person name="Lashkar M.Z.H."/>
            <person name="Akhand A.I."/>
            <person name="Morshed G."/>
            <person name="Roy S."/>
            <person name="Uddin K.S."/>
            <person name="Rabeya T."/>
            <person name="Hossain A.S."/>
            <person name="Chowdhury A."/>
            <person name="Snigdha A.R."/>
            <person name="Mortoza M.S."/>
            <person name="Matin S.A."/>
            <person name="Hoque S.M.E."/>
            <person name="Islam M.K."/>
            <person name="Roy D.K."/>
            <person name="Haider R."/>
            <person name="Moosa M.M."/>
            <person name="Elias S.M."/>
            <person name="Hasan A.M."/>
            <person name="Jahan S."/>
            <person name="Shafiuddin M."/>
            <person name="Mahmood N."/>
            <person name="Shommy N.S."/>
        </authorList>
    </citation>
    <scope>NUCLEOTIDE SEQUENCE [LARGE SCALE GENOMIC DNA]</scope>
    <source>
        <strain evidence="3">cv. O-4</strain>
    </source>
</reference>
<dbReference type="EMBL" id="AWUE01004434">
    <property type="protein sequence ID" value="OMP13381.1"/>
    <property type="molecule type" value="Genomic_DNA"/>
</dbReference>
<dbReference type="AlphaFoldDB" id="A0A1R3L217"/>
<keyword evidence="2" id="KW-0489">Methyltransferase</keyword>
<proteinExistence type="predicted"/>
<name>A0A1R3L217_9ROSI</name>
<dbReference type="Proteomes" id="UP000187203">
    <property type="component" value="Unassembled WGS sequence"/>
</dbReference>
<dbReference type="GO" id="GO:0008168">
    <property type="term" value="F:methyltransferase activity"/>
    <property type="evidence" value="ECO:0007669"/>
    <property type="project" value="UniProtKB-KW"/>
</dbReference>
<keyword evidence="2" id="KW-0808">Transferase</keyword>
<feature type="region of interest" description="Disordered" evidence="1">
    <location>
        <begin position="59"/>
        <end position="117"/>
    </location>
</feature>
<comment type="caution">
    <text evidence="2">The sequence shown here is derived from an EMBL/GenBank/DDBJ whole genome shotgun (WGS) entry which is preliminary data.</text>
</comment>